<evidence type="ECO:0000256" key="1">
    <source>
        <dbReference type="ARBA" id="ARBA00000971"/>
    </source>
</evidence>
<comment type="similarity">
    <text evidence="2">Belongs to the cyclophilin-type PPIase family.</text>
</comment>
<dbReference type="PROSITE" id="PS00170">
    <property type="entry name" value="CSA_PPIASE_1"/>
    <property type="match status" value="1"/>
</dbReference>
<dbReference type="CDD" id="cd00317">
    <property type="entry name" value="cyclophilin"/>
    <property type="match status" value="1"/>
</dbReference>
<feature type="domain" description="PPIase cyclophilin-type" evidence="9">
    <location>
        <begin position="39"/>
        <end position="193"/>
    </location>
</feature>
<dbReference type="eggNOG" id="COG0545">
    <property type="taxonomic scope" value="Bacteria"/>
</dbReference>
<dbReference type="Pfam" id="PF00160">
    <property type="entry name" value="Pro_isomerase"/>
    <property type="match status" value="1"/>
</dbReference>
<dbReference type="OrthoDB" id="9807797at2"/>
<keyword evidence="5 6" id="KW-0413">Isomerase</keyword>
<keyword evidence="11" id="KW-1185">Reference proteome</keyword>
<dbReference type="InterPro" id="IPR029000">
    <property type="entry name" value="Cyclophilin-like_dom_sf"/>
</dbReference>
<dbReference type="InterPro" id="IPR046357">
    <property type="entry name" value="PPIase_dom_sf"/>
</dbReference>
<feature type="domain" description="PPIase FKBP-type" evidence="8">
    <location>
        <begin position="264"/>
        <end position="370"/>
    </location>
</feature>
<dbReference type="SUPFAM" id="SSF54534">
    <property type="entry name" value="FKBP-like"/>
    <property type="match status" value="1"/>
</dbReference>
<dbReference type="PROSITE" id="PS50072">
    <property type="entry name" value="CSA_PPIASE_2"/>
    <property type="match status" value="1"/>
</dbReference>
<dbReference type="PROSITE" id="PS51257">
    <property type="entry name" value="PROKAR_LIPOPROTEIN"/>
    <property type="match status" value="1"/>
</dbReference>
<proteinExistence type="inferred from homology"/>
<dbReference type="InterPro" id="IPR002130">
    <property type="entry name" value="Cyclophilin-type_PPIase_dom"/>
</dbReference>
<evidence type="ECO:0000256" key="4">
    <source>
        <dbReference type="ARBA" id="ARBA00023110"/>
    </source>
</evidence>
<dbReference type="Gene3D" id="3.10.50.40">
    <property type="match status" value="1"/>
</dbReference>
<evidence type="ECO:0000259" key="9">
    <source>
        <dbReference type="PROSITE" id="PS50072"/>
    </source>
</evidence>
<comment type="catalytic activity">
    <reaction evidence="1 6">
        <text>[protein]-peptidylproline (omega=180) = [protein]-peptidylproline (omega=0)</text>
        <dbReference type="Rhea" id="RHEA:16237"/>
        <dbReference type="Rhea" id="RHEA-COMP:10747"/>
        <dbReference type="Rhea" id="RHEA-COMP:10748"/>
        <dbReference type="ChEBI" id="CHEBI:83833"/>
        <dbReference type="ChEBI" id="CHEBI:83834"/>
        <dbReference type="EC" id="5.2.1.8"/>
    </reaction>
</comment>
<dbReference type="PANTHER" id="PTHR45625">
    <property type="entry name" value="PEPTIDYL-PROLYL CIS-TRANS ISOMERASE-RELATED"/>
    <property type="match status" value="1"/>
</dbReference>
<dbReference type="AlphaFoldDB" id="A4CQ19"/>
<dbReference type="PANTHER" id="PTHR45625:SF4">
    <property type="entry name" value="PEPTIDYLPROLYL ISOMERASE DOMAIN AND WD REPEAT-CONTAINING PROTEIN 1"/>
    <property type="match status" value="1"/>
</dbReference>
<dbReference type="InterPro" id="IPR044666">
    <property type="entry name" value="Cyclophilin_A-like"/>
</dbReference>
<dbReference type="SUPFAM" id="SSF50891">
    <property type="entry name" value="Cyclophilin-like"/>
    <property type="match status" value="1"/>
</dbReference>
<dbReference type="PRINTS" id="PR00153">
    <property type="entry name" value="CSAPPISMRASE"/>
</dbReference>
<dbReference type="HOGENOM" id="CLU_012062_5_0_10"/>
<name>A4CQ19_ROBBH</name>
<accession>A4CQ19</accession>
<dbReference type="PROSITE" id="PS50059">
    <property type="entry name" value="FKBP_PPIASE"/>
    <property type="match status" value="1"/>
</dbReference>
<dbReference type="KEGG" id="rbi:RB2501_01720"/>
<dbReference type="Pfam" id="PF00254">
    <property type="entry name" value="FKBP_C"/>
    <property type="match status" value="1"/>
</dbReference>
<feature type="signal peptide" evidence="7">
    <location>
        <begin position="1"/>
        <end position="24"/>
    </location>
</feature>
<evidence type="ECO:0000256" key="3">
    <source>
        <dbReference type="ARBA" id="ARBA00013194"/>
    </source>
</evidence>
<dbReference type="InterPro" id="IPR020892">
    <property type="entry name" value="Cyclophilin-type_PPIase_CS"/>
</dbReference>
<dbReference type="EMBL" id="CP001712">
    <property type="protein sequence ID" value="EAR14104.1"/>
    <property type="molecule type" value="Genomic_DNA"/>
</dbReference>
<evidence type="ECO:0000256" key="5">
    <source>
        <dbReference type="ARBA" id="ARBA00023235"/>
    </source>
</evidence>
<dbReference type="RefSeq" id="WP_015755540.1">
    <property type="nucleotide sequence ID" value="NC_013222.1"/>
</dbReference>
<gene>
    <name evidence="10" type="ordered locus">RB2501_01720</name>
</gene>
<dbReference type="Gene3D" id="2.40.100.10">
    <property type="entry name" value="Cyclophilin-like"/>
    <property type="match status" value="1"/>
</dbReference>
<feature type="chain" id="PRO_5002666430" description="peptidylprolyl isomerase" evidence="7">
    <location>
        <begin position="25"/>
        <end position="373"/>
    </location>
</feature>
<keyword evidence="7" id="KW-0732">Signal</keyword>
<evidence type="ECO:0000259" key="8">
    <source>
        <dbReference type="PROSITE" id="PS50059"/>
    </source>
</evidence>
<protein>
    <recommendedName>
        <fullName evidence="3 6">peptidylprolyl isomerase</fullName>
        <ecNumber evidence="3 6">5.2.1.8</ecNumber>
    </recommendedName>
</protein>
<evidence type="ECO:0000256" key="6">
    <source>
        <dbReference type="PROSITE-ProRule" id="PRU00277"/>
    </source>
</evidence>
<keyword evidence="4 6" id="KW-0697">Rotamase</keyword>
<dbReference type="eggNOG" id="COG0652">
    <property type="taxonomic scope" value="Bacteria"/>
</dbReference>
<dbReference type="GO" id="GO:0006457">
    <property type="term" value="P:protein folding"/>
    <property type="evidence" value="ECO:0007669"/>
    <property type="project" value="InterPro"/>
</dbReference>
<evidence type="ECO:0000256" key="2">
    <source>
        <dbReference type="ARBA" id="ARBA00007365"/>
    </source>
</evidence>
<dbReference type="Proteomes" id="UP000009049">
    <property type="component" value="Chromosome"/>
</dbReference>
<evidence type="ECO:0000313" key="10">
    <source>
        <dbReference type="EMBL" id="EAR14104.1"/>
    </source>
</evidence>
<reference evidence="10 11" key="1">
    <citation type="journal article" date="2009" name="J. Bacteriol.">
        <title>Complete genome sequence of Robiginitalea biformata HTCC2501.</title>
        <authorList>
            <person name="Oh H.M."/>
            <person name="Giovannoni S.J."/>
            <person name="Lee K."/>
            <person name="Ferriera S."/>
            <person name="Johnson J."/>
            <person name="Cho J.C."/>
        </authorList>
    </citation>
    <scope>NUCLEOTIDE SEQUENCE [LARGE SCALE GENOMIC DNA]</scope>
    <source>
        <strain evidence="11">ATCC BAA-864 / HTCC2501 / KCTC 12146</strain>
    </source>
</reference>
<dbReference type="InterPro" id="IPR001179">
    <property type="entry name" value="PPIase_FKBP_dom"/>
</dbReference>
<dbReference type="GO" id="GO:0003755">
    <property type="term" value="F:peptidyl-prolyl cis-trans isomerase activity"/>
    <property type="evidence" value="ECO:0007669"/>
    <property type="project" value="UniProtKB-KW"/>
</dbReference>
<organism evidence="10 11">
    <name type="scientific">Robiginitalea biformata (strain ATCC BAA-864 / DSM 15991 / KCTC 12146 / HTCC2501)</name>
    <dbReference type="NCBI Taxonomy" id="313596"/>
    <lineage>
        <taxon>Bacteria</taxon>
        <taxon>Pseudomonadati</taxon>
        <taxon>Bacteroidota</taxon>
        <taxon>Flavobacteriia</taxon>
        <taxon>Flavobacteriales</taxon>
        <taxon>Flavobacteriaceae</taxon>
        <taxon>Robiginitalea</taxon>
    </lineage>
</organism>
<dbReference type="EC" id="5.2.1.8" evidence="3 6"/>
<evidence type="ECO:0000313" key="11">
    <source>
        <dbReference type="Proteomes" id="UP000009049"/>
    </source>
</evidence>
<dbReference type="STRING" id="313596.RB2501_01720"/>
<evidence type="ECO:0000256" key="7">
    <source>
        <dbReference type="SAM" id="SignalP"/>
    </source>
</evidence>
<sequence>MKQTFSLLLLIGLLATGCKSNQYADLGDGLYAEMQTNQGEIILRLEYEQTPVTVANFVTLAEGTSPFVSEEFKGKPYYDGVTFHRVMKDFMIQGGDPTGTGRGTPGYRFSNEIVDSLVHDRKGILSMANSGGTKTNGSQFFITHAPTPWLDGIHTVFGEVVQGIEVVDSIAAVPVDPASNKPLDSVVMETVEIVRKGRDAKDFDAVEVMRNYFAQEEAAEAARRQRLQDYVAEFADQKARAESLPSGLQYLVLNEGEGPKPSIGQRVLVNYSGWLEDGTLIDSSDESVAREFGELDRLMQMHRGSLTPYPMPYSPDTQLIAGFKEALLLMEVGDKWRVFIPSHLAYGDQGNGPVPPGADMIFDLEIIEIEGSE</sequence>